<proteinExistence type="inferred from homology"/>
<evidence type="ECO:0000313" key="12">
    <source>
        <dbReference type="EMBL" id="MFI2489993.1"/>
    </source>
</evidence>
<reference evidence="12 13" key="1">
    <citation type="submission" date="2024-10" db="EMBL/GenBank/DDBJ databases">
        <title>The Natural Products Discovery Center: Release of the First 8490 Sequenced Strains for Exploring Actinobacteria Biosynthetic Diversity.</title>
        <authorList>
            <person name="Kalkreuter E."/>
            <person name="Kautsar S.A."/>
            <person name="Yang D."/>
            <person name="Bader C.D."/>
            <person name="Teijaro C.N."/>
            <person name="Fluegel L."/>
            <person name="Davis C.M."/>
            <person name="Simpson J.R."/>
            <person name="Lauterbach L."/>
            <person name="Steele A.D."/>
            <person name="Gui C."/>
            <person name="Meng S."/>
            <person name="Li G."/>
            <person name="Viehrig K."/>
            <person name="Ye F."/>
            <person name="Su P."/>
            <person name="Kiefer A.F."/>
            <person name="Nichols A."/>
            <person name="Cepeda A.J."/>
            <person name="Yan W."/>
            <person name="Fan B."/>
            <person name="Jiang Y."/>
            <person name="Adhikari A."/>
            <person name="Zheng C.-J."/>
            <person name="Schuster L."/>
            <person name="Cowan T.M."/>
            <person name="Smanski M.J."/>
            <person name="Chevrette M.G."/>
            <person name="De Carvalho L.P.S."/>
            <person name="Shen B."/>
        </authorList>
    </citation>
    <scope>NUCLEOTIDE SEQUENCE [LARGE SCALE GENOMIC DNA]</scope>
    <source>
        <strain evidence="12 13">NPDC019481</strain>
    </source>
</reference>
<dbReference type="InterPro" id="IPR039793">
    <property type="entry name" value="UROS/Hem4"/>
</dbReference>
<name>A0ABW7XRM1_9MICO</name>
<dbReference type="SUPFAM" id="SSF69618">
    <property type="entry name" value="HemD-like"/>
    <property type="match status" value="1"/>
</dbReference>
<evidence type="ECO:0000313" key="13">
    <source>
        <dbReference type="Proteomes" id="UP001611580"/>
    </source>
</evidence>
<feature type="domain" description="Tetrapyrrole biosynthesis uroporphyrinogen III synthase" evidence="11">
    <location>
        <begin position="149"/>
        <end position="296"/>
    </location>
</feature>
<dbReference type="PANTHER" id="PTHR38042:SF1">
    <property type="entry name" value="UROPORPHYRINOGEN-III SYNTHASE, CHLOROPLASTIC"/>
    <property type="match status" value="1"/>
</dbReference>
<feature type="domain" description="Tetrapyrrole biosynthesis uroporphyrinogen III synthase" evidence="11">
    <location>
        <begin position="36"/>
        <end position="89"/>
    </location>
</feature>
<evidence type="ECO:0000256" key="10">
    <source>
        <dbReference type="SAM" id="MobiDB-lite"/>
    </source>
</evidence>
<evidence type="ECO:0000256" key="3">
    <source>
        <dbReference type="ARBA" id="ARBA00013109"/>
    </source>
</evidence>
<keyword evidence="13" id="KW-1185">Reference proteome</keyword>
<dbReference type="EMBL" id="JBIRYI010000019">
    <property type="protein sequence ID" value="MFI2489993.1"/>
    <property type="molecule type" value="Genomic_DNA"/>
</dbReference>
<protein>
    <recommendedName>
        <fullName evidence="7 9">Uroporphyrinogen-III synthase</fullName>
        <ecNumber evidence="3 9">4.2.1.75</ecNumber>
    </recommendedName>
</protein>
<comment type="function">
    <text evidence="6 9">Catalyzes cyclization of the linear tetrapyrrole, hydroxymethylbilane, to the macrocyclic uroporphyrinogen III.</text>
</comment>
<accession>A0ABW7XRM1</accession>
<organism evidence="12 13">
    <name type="scientific">Promicromonospora kroppenstedtii</name>
    <dbReference type="NCBI Taxonomy" id="440482"/>
    <lineage>
        <taxon>Bacteria</taxon>
        <taxon>Bacillati</taxon>
        <taxon>Actinomycetota</taxon>
        <taxon>Actinomycetes</taxon>
        <taxon>Micrococcales</taxon>
        <taxon>Promicromonosporaceae</taxon>
        <taxon>Promicromonospora</taxon>
    </lineage>
</organism>
<comment type="similarity">
    <text evidence="2 9">Belongs to the uroporphyrinogen-III synthase family.</text>
</comment>
<dbReference type="Pfam" id="PF02602">
    <property type="entry name" value="HEM4"/>
    <property type="match status" value="2"/>
</dbReference>
<dbReference type="Proteomes" id="UP001611580">
    <property type="component" value="Unassembled WGS sequence"/>
</dbReference>
<keyword evidence="4 9" id="KW-0456">Lyase</keyword>
<evidence type="ECO:0000256" key="4">
    <source>
        <dbReference type="ARBA" id="ARBA00023239"/>
    </source>
</evidence>
<keyword evidence="5 9" id="KW-0627">Porphyrin biosynthesis</keyword>
<dbReference type="PANTHER" id="PTHR38042">
    <property type="entry name" value="UROPORPHYRINOGEN-III SYNTHASE, CHLOROPLASTIC"/>
    <property type="match status" value="1"/>
</dbReference>
<dbReference type="Gene3D" id="3.40.50.10090">
    <property type="match status" value="2"/>
</dbReference>
<evidence type="ECO:0000256" key="1">
    <source>
        <dbReference type="ARBA" id="ARBA00004772"/>
    </source>
</evidence>
<dbReference type="CDD" id="cd06578">
    <property type="entry name" value="HemD"/>
    <property type="match status" value="1"/>
</dbReference>
<dbReference type="RefSeq" id="WP_397407568.1">
    <property type="nucleotide sequence ID" value="NZ_JBIRYI010000019.1"/>
</dbReference>
<evidence type="ECO:0000256" key="7">
    <source>
        <dbReference type="ARBA" id="ARBA00040167"/>
    </source>
</evidence>
<evidence type="ECO:0000256" key="9">
    <source>
        <dbReference type="RuleBase" id="RU366031"/>
    </source>
</evidence>
<sequence length="306" mass="30980">MTEQVPPMVAAARTPGPAAPAVLVARSPERAAGLLALLRERGLDPVAAPVIERAPVEDPAALDAARERLAAGAYEWVAITSVNAVDALLGPVPDEGTPGGEHISARPVAQSRQRLPRATHPGPHVSPPGDTPGAETPDAAPGRTVAPGPAPVRWAAVGPATRHALAAHGLSVDLVPETATGAGLADTFPTAPGTAQRVLLPLGDLAADTVRAGLVAKGWVVDVVTAYRTVAHEIPPELRRRYDVVVVASGSAARQVATQLGPQRVVAIGESSARVAGDVGHTVLGMAEAPTDAALAAAVTEALVRT</sequence>
<comment type="pathway">
    <text evidence="1 9">Porphyrin-containing compound metabolism; protoporphyrin-IX biosynthesis; coproporphyrinogen-III from 5-aminolevulinate: step 3/4.</text>
</comment>
<dbReference type="InterPro" id="IPR003754">
    <property type="entry name" value="4pyrrol_synth_uPrphyn_synth"/>
</dbReference>
<dbReference type="EC" id="4.2.1.75" evidence="3 9"/>
<gene>
    <name evidence="12" type="ORF">ACH47X_23975</name>
</gene>
<evidence type="ECO:0000256" key="5">
    <source>
        <dbReference type="ARBA" id="ARBA00023244"/>
    </source>
</evidence>
<comment type="caution">
    <text evidence="12">The sequence shown here is derived from an EMBL/GenBank/DDBJ whole genome shotgun (WGS) entry which is preliminary data.</text>
</comment>
<feature type="region of interest" description="Disordered" evidence="10">
    <location>
        <begin position="92"/>
        <end position="152"/>
    </location>
</feature>
<evidence type="ECO:0000256" key="2">
    <source>
        <dbReference type="ARBA" id="ARBA00008133"/>
    </source>
</evidence>
<dbReference type="InterPro" id="IPR036108">
    <property type="entry name" value="4pyrrol_syn_uPrphyn_synt_sf"/>
</dbReference>
<evidence type="ECO:0000259" key="11">
    <source>
        <dbReference type="Pfam" id="PF02602"/>
    </source>
</evidence>
<evidence type="ECO:0000256" key="8">
    <source>
        <dbReference type="ARBA" id="ARBA00048617"/>
    </source>
</evidence>
<comment type="catalytic activity">
    <reaction evidence="8 9">
        <text>hydroxymethylbilane = uroporphyrinogen III + H2O</text>
        <dbReference type="Rhea" id="RHEA:18965"/>
        <dbReference type="ChEBI" id="CHEBI:15377"/>
        <dbReference type="ChEBI" id="CHEBI:57308"/>
        <dbReference type="ChEBI" id="CHEBI:57845"/>
        <dbReference type="EC" id="4.2.1.75"/>
    </reaction>
</comment>
<evidence type="ECO:0000256" key="6">
    <source>
        <dbReference type="ARBA" id="ARBA00037589"/>
    </source>
</evidence>